<evidence type="ECO:0000313" key="8">
    <source>
        <dbReference type="EMBL" id="SFF14291.1"/>
    </source>
</evidence>
<feature type="domain" description="Peptidase S8/S53" evidence="7">
    <location>
        <begin position="163"/>
        <end position="433"/>
    </location>
</feature>
<dbReference type="PROSITE" id="PS00138">
    <property type="entry name" value="SUBTILASE_SER"/>
    <property type="match status" value="1"/>
</dbReference>
<sequence length="525" mass="59336">MKKKILLFCLYILWGCCVQAQAPKYWIFLKDKITENYDYRQHLSEQTIQNRLTFNLPLVQFTDIPLNQEYIQTIQQIGARTVCQSKWLNAVSAYLTAEQLKEIQKLPFVEKIQLISQPIQSLANKSMTEKLDFKENYDDFKKEYGTALEQMEAATFASENLNGNGVVIGVIDAGYYGAKSNKHLAHLFAENRILGLKDMLDPKATDQYTNQRTSSDDHGTTVLQMITGYTEKGKQYGFATKAKFYLARTDHGDREFRAEEDYWVISMEWMDSLGVRLINTSLGYSNGFDNPEDNYKPSQMDGKTSVVSRAVQIASEEKGLLIIVSAGNEGSGSWEIVSAPADAKGALSVGAVERNGLKSYYSSIGPEHLSYTKPNVACLVQISAGTSFSAPVITGFAACLMQKNPKMNNKEIFSVVEQSSSLYPYANNYIGYGVPKASLALKIMNGDTKAAMKDKKEIRVKGTEYSIKKIREKEKIIVFHKKNESIVIDQDYINAKKDRYRIIKKKNAKRTTIIYDEKVIEIIWE</sequence>
<feature type="active site" description="Charge relay system" evidence="5">
    <location>
        <position position="218"/>
    </location>
</feature>
<dbReference type="InterPro" id="IPR015500">
    <property type="entry name" value="Peptidase_S8_subtilisin-rel"/>
</dbReference>
<reference evidence="8 9" key="1">
    <citation type="submission" date="2016-10" db="EMBL/GenBank/DDBJ databases">
        <authorList>
            <person name="de Groot N.N."/>
        </authorList>
    </citation>
    <scope>NUCLEOTIDE SEQUENCE [LARGE SCALE GENOMIC DNA]</scope>
    <source>
        <strain>GEY</strain>
        <strain evidence="9">DSM 9560</strain>
    </source>
</reference>
<dbReference type="Gene3D" id="3.40.50.200">
    <property type="entry name" value="Peptidase S8/S53 domain"/>
    <property type="match status" value="1"/>
</dbReference>
<dbReference type="EMBL" id="FONY01000017">
    <property type="protein sequence ID" value="SFF14291.1"/>
    <property type="molecule type" value="Genomic_DNA"/>
</dbReference>
<dbReference type="InterPro" id="IPR000209">
    <property type="entry name" value="Peptidase_S8/S53_dom"/>
</dbReference>
<gene>
    <name evidence="8" type="ORF">SAMN04488541_101761</name>
</gene>
<dbReference type="PANTHER" id="PTHR43806">
    <property type="entry name" value="PEPTIDASE S8"/>
    <property type="match status" value="1"/>
</dbReference>
<name>A0A1I2GC89_9BACT</name>
<keyword evidence="3 5" id="KW-0378">Hydrolase</keyword>
<dbReference type="PROSITE" id="PS51892">
    <property type="entry name" value="SUBTILASE"/>
    <property type="match status" value="1"/>
</dbReference>
<dbReference type="STRING" id="1003.SAMN04488541_101761"/>
<proteinExistence type="inferred from homology"/>
<organism evidence="8 9">
    <name type="scientific">Thermoflexibacter ruber</name>
    <dbReference type="NCBI Taxonomy" id="1003"/>
    <lineage>
        <taxon>Bacteria</taxon>
        <taxon>Pseudomonadati</taxon>
        <taxon>Bacteroidota</taxon>
        <taxon>Cytophagia</taxon>
        <taxon>Cytophagales</taxon>
        <taxon>Thermoflexibacteraceae</taxon>
        <taxon>Thermoflexibacter</taxon>
    </lineage>
</organism>
<dbReference type="InterPro" id="IPR050131">
    <property type="entry name" value="Peptidase_S8_subtilisin-like"/>
</dbReference>
<feature type="active site" description="Charge relay system" evidence="5">
    <location>
        <position position="387"/>
    </location>
</feature>
<keyword evidence="6" id="KW-0732">Signal</keyword>
<dbReference type="AlphaFoldDB" id="A0A1I2GC89"/>
<feature type="signal peptide" evidence="6">
    <location>
        <begin position="1"/>
        <end position="20"/>
    </location>
</feature>
<dbReference type="Pfam" id="PF00082">
    <property type="entry name" value="Peptidase_S8"/>
    <property type="match status" value="1"/>
</dbReference>
<dbReference type="GO" id="GO:0006508">
    <property type="term" value="P:proteolysis"/>
    <property type="evidence" value="ECO:0007669"/>
    <property type="project" value="UniProtKB-KW"/>
</dbReference>
<evidence type="ECO:0000256" key="4">
    <source>
        <dbReference type="ARBA" id="ARBA00022825"/>
    </source>
</evidence>
<evidence type="ECO:0000259" key="7">
    <source>
        <dbReference type="Pfam" id="PF00082"/>
    </source>
</evidence>
<keyword evidence="9" id="KW-1185">Reference proteome</keyword>
<dbReference type="PANTHER" id="PTHR43806:SF67">
    <property type="entry name" value="EGF-LIKE DOMAIN-CONTAINING PROTEIN"/>
    <property type="match status" value="1"/>
</dbReference>
<dbReference type="GO" id="GO:0004252">
    <property type="term" value="F:serine-type endopeptidase activity"/>
    <property type="evidence" value="ECO:0007669"/>
    <property type="project" value="UniProtKB-UniRule"/>
</dbReference>
<dbReference type="PRINTS" id="PR00723">
    <property type="entry name" value="SUBTILISIN"/>
</dbReference>
<dbReference type="OrthoDB" id="9792152at2"/>
<comment type="similarity">
    <text evidence="1 5">Belongs to the peptidase S8 family.</text>
</comment>
<feature type="chain" id="PRO_5011629741" evidence="6">
    <location>
        <begin position="21"/>
        <end position="525"/>
    </location>
</feature>
<dbReference type="Proteomes" id="UP000199513">
    <property type="component" value="Unassembled WGS sequence"/>
</dbReference>
<evidence type="ECO:0000256" key="1">
    <source>
        <dbReference type="ARBA" id="ARBA00011073"/>
    </source>
</evidence>
<dbReference type="InterPro" id="IPR023828">
    <property type="entry name" value="Peptidase_S8_Ser-AS"/>
</dbReference>
<dbReference type="SUPFAM" id="SSF52743">
    <property type="entry name" value="Subtilisin-like"/>
    <property type="match status" value="1"/>
</dbReference>
<evidence type="ECO:0000256" key="3">
    <source>
        <dbReference type="ARBA" id="ARBA00022801"/>
    </source>
</evidence>
<accession>A0A1I2GC89</accession>
<dbReference type="PIRSF" id="PIRSF037903">
    <property type="entry name" value="Subtilisin_rel_GFO_2223"/>
    <property type="match status" value="1"/>
</dbReference>
<dbReference type="InterPro" id="IPR036852">
    <property type="entry name" value="Peptidase_S8/S53_dom_sf"/>
</dbReference>
<evidence type="ECO:0000256" key="5">
    <source>
        <dbReference type="PROSITE-ProRule" id="PRU01240"/>
    </source>
</evidence>
<keyword evidence="2 5" id="KW-0645">Protease</keyword>
<protein>
    <submittedName>
        <fullName evidence="8">Subtilase family protein</fullName>
    </submittedName>
</protein>
<dbReference type="InterPro" id="IPR017317">
    <property type="entry name" value="Pept_S8_subtilisin_bacteroid-2"/>
</dbReference>
<evidence type="ECO:0000256" key="2">
    <source>
        <dbReference type="ARBA" id="ARBA00022670"/>
    </source>
</evidence>
<evidence type="ECO:0000313" key="9">
    <source>
        <dbReference type="Proteomes" id="UP000199513"/>
    </source>
</evidence>
<dbReference type="RefSeq" id="WP_091544999.1">
    <property type="nucleotide sequence ID" value="NZ_FONY01000017.1"/>
</dbReference>
<feature type="active site" description="Charge relay system" evidence="5">
    <location>
        <position position="172"/>
    </location>
</feature>
<keyword evidence="4 5" id="KW-0720">Serine protease</keyword>
<evidence type="ECO:0000256" key="6">
    <source>
        <dbReference type="SAM" id="SignalP"/>
    </source>
</evidence>